<name>A0AA38LP30_TAXCH</name>
<dbReference type="OMA" id="KMHERSS"/>
<accession>A0AA38LP30</accession>
<dbReference type="PANTHER" id="PTHR37736">
    <property type="entry name" value="GLYCINE-RICH PROTEIN"/>
    <property type="match status" value="1"/>
</dbReference>
<feature type="region of interest" description="Disordered" evidence="1">
    <location>
        <begin position="127"/>
        <end position="162"/>
    </location>
</feature>
<sequence length="555" mass="62010">MAGSEAAAPDGSVNSSLSALVKDGPVLSMLNKRLRSLKKKFNRILQIEESISQGKVINKEQEDVLKSKLTVSILIDEYEKLKQPLAVAVKEELAEREKELLLLSEDNNENENENENEIETPANDVAAAAEEEEENKETGVDENRTVDSLETRQVEEEASCGDAKDDSIAEVLKIMYFGHLFNVIPQSDFGPMMWTKMHERSSCLSYDYVTDDTTKPLREEDLDALSLFGSLITSRPPNATLSHKSALENCLHHARHWLLNSDNTILPDVSVSYSDLRERLNRILSSEYFTMTPELQTVSQQTAAAAATAVGQYVTQALAHENSAEGYMYQTEATTVYYQPEDQSGEEHKLYQTEEYNVTPAGAEHPSDSVEELNPAARYDTQNETSFEVAQSDADQIPTNLIPTVEQQESHTEHLLSESQVPQQKQQPPVQLGHQQLDLDLKANQQQLEHEHRDNQQHSQYHSQNGGPSRVYQGQRGGRGMGYGVGRGRGFMNGRGGRFGRGGGYSNGRGQYYEQGNYYRRNYNNGRGRGRKSAEMMYDSHAAGSSQDTVATQTN</sequence>
<proteinExistence type="predicted"/>
<reference evidence="2 3" key="1">
    <citation type="journal article" date="2021" name="Nat. Plants">
        <title>The Taxus genome provides insights into paclitaxel biosynthesis.</title>
        <authorList>
            <person name="Xiong X."/>
            <person name="Gou J."/>
            <person name="Liao Q."/>
            <person name="Li Y."/>
            <person name="Zhou Q."/>
            <person name="Bi G."/>
            <person name="Li C."/>
            <person name="Du R."/>
            <person name="Wang X."/>
            <person name="Sun T."/>
            <person name="Guo L."/>
            <person name="Liang H."/>
            <person name="Lu P."/>
            <person name="Wu Y."/>
            <person name="Zhang Z."/>
            <person name="Ro D.K."/>
            <person name="Shang Y."/>
            <person name="Huang S."/>
            <person name="Yan J."/>
        </authorList>
    </citation>
    <scope>NUCLEOTIDE SEQUENCE [LARGE SCALE GENOMIC DNA]</scope>
    <source>
        <strain evidence="2">Ta-2019</strain>
    </source>
</reference>
<keyword evidence="3" id="KW-1185">Reference proteome</keyword>
<feature type="compositionally biased region" description="Low complexity" evidence="1">
    <location>
        <begin position="420"/>
        <end position="432"/>
    </location>
</feature>
<evidence type="ECO:0000313" key="2">
    <source>
        <dbReference type="EMBL" id="KAH9329525.1"/>
    </source>
</evidence>
<dbReference type="PANTHER" id="PTHR37736:SF1">
    <property type="entry name" value="GLYCINE-RICH PROTEIN"/>
    <property type="match status" value="1"/>
</dbReference>
<evidence type="ECO:0000313" key="3">
    <source>
        <dbReference type="Proteomes" id="UP000824469"/>
    </source>
</evidence>
<feature type="region of interest" description="Disordered" evidence="1">
    <location>
        <begin position="406"/>
        <end position="432"/>
    </location>
</feature>
<feature type="compositionally biased region" description="Basic and acidic residues" evidence="1">
    <location>
        <begin position="136"/>
        <end position="155"/>
    </location>
</feature>
<protein>
    <recommendedName>
        <fullName evidence="4">Glycine-rich protein</fullName>
    </recommendedName>
</protein>
<comment type="caution">
    <text evidence="2">The sequence shown here is derived from an EMBL/GenBank/DDBJ whole genome shotgun (WGS) entry which is preliminary data.</text>
</comment>
<evidence type="ECO:0000256" key="1">
    <source>
        <dbReference type="SAM" id="MobiDB-lite"/>
    </source>
</evidence>
<evidence type="ECO:0008006" key="4">
    <source>
        <dbReference type="Google" id="ProtNLM"/>
    </source>
</evidence>
<organism evidence="2 3">
    <name type="scientific">Taxus chinensis</name>
    <name type="common">Chinese yew</name>
    <name type="synonym">Taxus wallichiana var. chinensis</name>
    <dbReference type="NCBI Taxonomy" id="29808"/>
    <lineage>
        <taxon>Eukaryota</taxon>
        <taxon>Viridiplantae</taxon>
        <taxon>Streptophyta</taxon>
        <taxon>Embryophyta</taxon>
        <taxon>Tracheophyta</taxon>
        <taxon>Spermatophyta</taxon>
        <taxon>Pinopsida</taxon>
        <taxon>Pinidae</taxon>
        <taxon>Conifers II</taxon>
        <taxon>Cupressales</taxon>
        <taxon>Taxaceae</taxon>
        <taxon>Taxus</taxon>
    </lineage>
</organism>
<dbReference type="Proteomes" id="UP000824469">
    <property type="component" value="Unassembled WGS sequence"/>
</dbReference>
<gene>
    <name evidence="2" type="ORF">KI387_001633</name>
</gene>
<dbReference type="AlphaFoldDB" id="A0AA38LP30"/>
<feature type="compositionally biased region" description="Polar residues" evidence="1">
    <location>
        <begin position="457"/>
        <end position="467"/>
    </location>
</feature>
<dbReference type="EMBL" id="JAHRHJ020000001">
    <property type="protein sequence ID" value="KAH9329525.1"/>
    <property type="molecule type" value="Genomic_DNA"/>
</dbReference>
<feature type="region of interest" description="Disordered" evidence="1">
    <location>
        <begin position="447"/>
        <end position="483"/>
    </location>
</feature>